<gene>
    <name evidence="2" type="ORF">NEOLEDRAFT_1034592</name>
</gene>
<evidence type="ECO:0000313" key="2">
    <source>
        <dbReference type="EMBL" id="KZT21688.1"/>
    </source>
</evidence>
<keyword evidence="3" id="KW-1185">Reference proteome</keyword>
<proteinExistence type="predicted"/>
<dbReference type="Proteomes" id="UP000076761">
    <property type="component" value="Unassembled WGS sequence"/>
</dbReference>
<dbReference type="InterPro" id="IPR036047">
    <property type="entry name" value="F-box-like_dom_sf"/>
</dbReference>
<feature type="domain" description="F-box" evidence="1">
    <location>
        <begin position="2"/>
        <end position="39"/>
    </location>
</feature>
<sequence>LLSLPAELRGLVVGYIDKPNDLLALALTCRDLYRLLVPDHLEYCQIRTFLCAEELWDHL</sequence>
<dbReference type="EMBL" id="KV425604">
    <property type="protein sequence ID" value="KZT21688.1"/>
    <property type="molecule type" value="Genomic_DNA"/>
</dbReference>
<dbReference type="Pfam" id="PF12937">
    <property type="entry name" value="F-box-like"/>
    <property type="match status" value="1"/>
</dbReference>
<dbReference type="OrthoDB" id="3270296at2759"/>
<dbReference type="InParanoid" id="A0A165PZ29"/>
<dbReference type="InterPro" id="IPR001810">
    <property type="entry name" value="F-box_dom"/>
</dbReference>
<accession>A0A165PZ29</accession>
<organism evidence="2 3">
    <name type="scientific">Neolentinus lepideus HHB14362 ss-1</name>
    <dbReference type="NCBI Taxonomy" id="1314782"/>
    <lineage>
        <taxon>Eukaryota</taxon>
        <taxon>Fungi</taxon>
        <taxon>Dikarya</taxon>
        <taxon>Basidiomycota</taxon>
        <taxon>Agaricomycotina</taxon>
        <taxon>Agaricomycetes</taxon>
        <taxon>Gloeophyllales</taxon>
        <taxon>Gloeophyllaceae</taxon>
        <taxon>Neolentinus</taxon>
    </lineage>
</organism>
<evidence type="ECO:0000259" key="1">
    <source>
        <dbReference type="Pfam" id="PF12937"/>
    </source>
</evidence>
<name>A0A165PZ29_9AGAM</name>
<protein>
    <recommendedName>
        <fullName evidence="1">F-box domain-containing protein</fullName>
    </recommendedName>
</protein>
<dbReference type="SUPFAM" id="SSF81383">
    <property type="entry name" value="F-box domain"/>
    <property type="match status" value="1"/>
</dbReference>
<feature type="non-terminal residue" evidence="2">
    <location>
        <position position="59"/>
    </location>
</feature>
<feature type="non-terminal residue" evidence="2">
    <location>
        <position position="1"/>
    </location>
</feature>
<reference evidence="2 3" key="1">
    <citation type="journal article" date="2016" name="Mol. Biol. Evol.">
        <title>Comparative Genomics of Early-Diverging Mushroom-Forming Fungi Provides Insights into the Origins of Lignocellulose Decay Capabilities.</title>
        <authorList>
            <person name="Nagy L.G."/>
            <person name="Riley R."/>
            <person name="Tritt A."/>
            <person name="Adam C."/>
            <person name="Daum C."/>
            <person name="Floudas D."/>
            <person name="Sun H."/>
            <person name="Yadav J.S."/>
            <person name="Pangilinan J."/>
            <person name="Larsson K.H."/>
            <person name="Matsuura K."/>
            <person name="Barry K."/>
            <person name="Labutti K."/>
            <person name="Kuo R."/>
            <person name="Ohm R.A."/>
            <person name="Bhattacharya S.S."/>
            <person name="Shirouzu T."/>
            <person name="Yoshinaga Y."/>
            <person name="Martin F.M."/>
            <person name="Grigoriev I.V."/>
            <person name="Hibbett D.S."/>
        </authorList>
    </citation>
    <scope>NUCLEOTIDE SEQUENCE [LARGE SCALE GENOMIC DNA]</scope>
    <source>
        <strain evidence="2 3">HHB14362 ss-1</strain>
    </source>
</reference>
<evidence type="ECO:0000313" key="3">
    <source>
        <dbReference type="Proteomes" id="UP000076761"/>
    </source>
</evidence>
<dbReference type="STRING" id="1314782.A0A165PZ29"/>
<dbReference type="AlphaFoldDB" id="A0A165PZ29"/>